<organism evidence="1 2">
    <name type="scientific">Lasiodiplodia mahajangana</name>
    <dbReference type="NCBI Taxonomy" id="1108764"/>
    <lineage>
        <taxon>Eukaryota</taxon>
        <taxon>Fungi</taxon>
        <taxon>Dikarya</taxon>
        <taxon>Ascomycota</taxon>
        <taxon>Pezizomycotina</taxon>
        <taxon>Dothideomycetes</taxon>
        <taxon>Dothideomycetes incertae sedis</taxon>
        <taxon>Botryosphaeriales</taxon>
        <taxon>Botryosphaeriaceae</taxon>
        <taxon>Lasiodiplodia</taxon>
    </lineage>
</organism>
<dbReference type="EMBL" id="JAPUUL010004128">
    <property type="protein sequence ID" value="KAJ8120329.1"/>
    <property type="molecule type" value="Genomic_DNA"/>
</dbReference>
<evidence type="ECO:0000313" key="1">
    <source>
        <dbReference type="EMBL" id="KAJ8120329.1"/>
    </source>
</evidence>
<dbReference type="Proteomes" id="UP001153332">
    <property type="component" value="Unassembled WGS sequence"/>
</dbReference>
<reference evidence="1" key="1">
    <citation type="submission" date="2022-12" db="EMBL/GenBank/DDBJ databases">
        <title>Genome Sequence of Lasiodiplodia mahajangana.</title>
        <authorList>
            <person name="Buettner E."/>
        </authorList>
    </citation>
    <scope>NUCLEOTIDE SEQUENCE</scope>
    <source>
        <strain evidence="1">VT137</strain>
    </source>
</reference>
<proteinExistence type="predicted"/>
<name>A0ACC2IYS5_9PEZI</name>
<comment type="caution">
    <text evidence="1">The sequence shown here is derived from an EMBL/GenBank/DDBJ whole genome shotgun (WGS) entry which is preliminary data.</text>
</comment>
<keyword evidence="2" id="KW-1185">Reference proteome</keyword>
<evidence type="ECO:0000313" key="2">
    <source>
        <dbReference type="Proteomes" id="UP001153332"/>
    </source>
</evidence>
<sequence length="69" mass="7886">MPFSLKGTSSSKEDKKGQMPKEVSYSNPAVEAVKFEHSERKNPPPKEPNRLTKERKDKGSKKGKEKEKR</sequence>
<accession>A0ACC2IYS5</accession>
<protein>
    <submittedName>
        <fullName evidence="1">Uncharacterized protein</fullName>
    </submittedName>
</protein>
<gene>
    <name evidence="1" type="ORF">O1611_g10393</name>
</gene>